<dbReference type="GO" id="GO:0008270">
    <property type="term" value="F:zinc ion binding"/>
    <property type="evidence" value="ECO:0007669"/>
    <property type="project" value="UniProtKB-KW"/>
</dbReference>
<accession>A0AAD1Y6X6</accession>
<dbReference type="GO" id="GO:0061665">
    <property type="term" value="F:SUMO ligase activity"/>
    <property type="evidence" value="ECO:0007669"/>
    <property type="project" value="TreeGrafter"/>
</dbReference>
<proteinExistence type="predicted"/>
<dbReference type="GO" id="GO:0000785">
    <property type="term" value="C:chromatin"/>
    <property type="evidence" value="ECO:0007669"/>
    <property type="project" value="TreeGrafter"/>
</dbReference>
<gene>
    <name evidence="7" type="ORF">ECRASSUSDP1_LOCUS27335</name>
</gene>
<feature type="compositionally biased region" description="Basic and acidic residues" evidence="5">
    <location>
        <begin position="136"/>
        <end position="145"/>
    </location>
</feature>
<dbReference type="PROSITE" id="PS51044">
    <property type="entry name" value="ZF_SP_RING"/>
    <property type="match status" value="1"/>
</dbReference>
<dbReference type="PANTHER" id="PTHR10782">
    <property type="entry name" value="ZINC FINGER MIZ DOMAIN-CONTAINING PROTEIN"/>
    <property type="match status" value="1"/>
</dbReference>
<evidence type="ECO:0000256" key="5">
    <source>
        <dbReference type="SAM" id="MobiDB-lite"/>
    </source>
</evidence>
<reference evidence="7" key="1">
    <citation type="submission" date="2023-07" db="EMBL/GenBank/DDBJ databases">
        <authorList>
            <consortium name="AG Swart"/>
            <person name="Singh M."/>
            <person name="Singh A."/>
            <person name="Seah K."/>
            <person name="Emmerich C."/>
        </authorList>
    </citation>
    <scope>NUCLEOTIDE SEQUENCE</scope>
    <source>
        <strain evidence="7">DP1</strain>
    </source>
</reference>
<feature type="region of interest" description="Disordered" evidence="5">
    <location>
        <begin position="594"/>
        <end position="622"/>
    </location>
</feature>
<feature type="compositionally biased region" description="Basic residues" evidence="5">
    <location>
        <begin position="659"/>
        <end position="675"/>
    </location>
</feature>
<dbReference type="CDD" id="cd16650">
    <property type="entry name" value="SP-RING_PIAS-like"/>
    <property type="match status" value="1"/>
</dbReference>
<dbReference type="Gene3D" id="3.30.40.10">
    <property type="entry name" value="Zinc/RING finger domain, C3HC4 (zinc finger)"/>
    <property type="match status" value="1"/>
</dbReference>
<feature type="compositionally biased region" description="Polar residues" evidence="5">
    <location>
        <begin position="594"/>
        <end position="611"/>
    </location>
</feature>
<feature type="domain" description="SP-RING-type" evidence="6">
    <location>
        <begin position="463"/>
        <end position="551"/>
    </location>
</feature>
<keyword evidence="2 4" id="KW-0863">Zinc-finger</keyword>
<feature type="compositionally biased region" description="Basic and acidic residues" evidence="5">
    <location>
        <begin position="157"/>
        <end position="171"/>
    </location>
</feature>
<dbReference type="AlphaFoldDB" id="A0AAD1Y6X6"/>
<sequence>MDNSKKSPSSSYKKFEERCKVIFKRYKKQDLRELCEKIKVKYRKRTDYKSLMRIITENILSDYNSYLIIKTEMKKFPEHPKYDENTAPERVKKTDTSIEEGEVRVKEENSLKNLKIPKEVLKDSTNITNAMRTALKESHQDKVDAKALAQTKSADNTTKKSKYEEEKKEENNLETSQKAKKANVFQKKIEEITYSDLKNCKNSKLLLDLHDRRDENCFLPEDTKLFNDHDRRNKKNSRFIDCTCAEDQNNSQYMRSKDTCYYCILKNMNPFSLPVLTLCAPYRMPKARPNTHAKNLVGFDVAADVIAFLEERPRVKHKFQKYRAEIRCIPLSQAPVKVQYPAMTSLGLIGTKFQVNLVPDLKNRSKKRRDRTYDVTEYLKEGRNWINATQVMQGIEESSFCIAIFLTKRFIINGQIDLDGGISQFEEYVKTRRIIPLKDSLQMVREKLGINTRQDNSVIDEASQNEIGMINTFSLSLLCPLTLSKKTIPARGENCSHLETFCLRNFVEINKRYPKFLCPICKKPCFEPYADQFQEYILSLLLKNGVTEELERIYIHKDLKIYSDETLDKEVADLNLPKASQDVPKPCLDISKQTQKNDISIQNPPESSPKSKTGEAIPEVKTSIKPPQNLICPIPIQDHKEPQNPPISLINLLQTQHQRKRDLKYHSKIHSHTHSKSPIDLSASPSPEVISLLESD</sequence>
<evidence type="ECO:0000256" key="4">
    <source>
        <dbReference type="PROSITE-ProRule" id="PRU00452"/>
    </source>
</evidence>
<comment type="caution">
    <text evidence="7">The sequence shown here is derived from an EMBL/GenBank/DDBJ whole genome shotgun (WGS) entry which is preliminary data.</text>
</comment>
<protein>
    <recommendedName>
        <fullName evidence="6">SP-RING-type domain-containing protein</fullName>
    </recommendedName>
</protein>
<evidence type="ECO:0000256" key="1">
    <source>
        <dbReference type="ARBA" id="ARBA00022723"/>
    </source>
</evidence>
<name>A0AAD1Y6X6_EUPCR</name>
<dbReference type="EMBL" id="CAMPGE010028205">
    <property type="protein sequence ID" value="CAI2385752.1"/>
    <property type="molecule type" value="Genomic_DNA"/>
</dbReference>
<feature type="region of interest" description="Disordered" evidence="5">
    <location>
        <begin position="136"/>
        <end position="179"/>
    </location>
</feature>
<dbReference type="GO" id="GO:0016925">
    <property type="term" value="P:protein sumoylation"/>
    <property type="evidence" value="ECO:0007669"/>
    <property type="project" value="TreeGrafter"/>
</dbReference>
<evidence type="ECO:0000313" key="8">
    <source>
        <dbReference type="Proteomes" id="UP001295684"/>
    </source>
</evidence>
<dbReference type="InterPro" id="IPR013083">
    <property type="entry name" value="Znf_RING/FYVE/PHD"/>
</dbReference>
<evidence type="ECO:0000256" key="3">
    <source>
        <dbReference type="ARBA" id="ARBA00022833"/>
    </source>
</evidence>
<keyword evidence="1" id="KW-0479">Metal-binding</keyword>
<keyword evidence="8" id="KW-1185">Reference proteome</keyword>
<dbReference type="Proteomes" id="UP001295684">
    <property type="component" value="Unassembled WGS sequence"/>
</dbReference>
<keyword evidence="3" id="KW-0862">Zinc</keyword>
<dbReference type="Pfam" id="PF02891">
    <property type="entry name" value="zf-MIZ"/>
    <property type="match status" value="1"/>
</dbReference>
<evidence type="ECO:0000259" key="6">
    <source>
        <dbReference type="PROSITE" id="PS51044"/>
    </source>
</evidence>
<dbReference type="PANTHER" id="PTHR10782:SF4">
    <property type="entry name" value="TONALLI, ISOFORM E"/>
    <property type="match status" value="1"/>
</dbReference>
<organism evidence="7 8">
    <name type="scientific">Euplotes crassus</name>
    <dbReference type="NCBI Taxonomy" id="5936"/>
    <lineage>
        <taxon>Eukaryota</taxon>
        <taxon>Sar</taxon>
        <taxon>Alveolata</taxon>
        <taxon>Ciliophora</taxon>
        <taxon>Intramacronucleata</taxon>
        <taxon>Spirotrichea</taxon>
        <taxon>Hypotrichia</taxon>
        <taxon>Euplotida</taxon>
        <taxon>Euplotidae</taxon>
        <taxon>Moneuplotes</taxon>
    </lineage>
</organism>
<evidence type="ECO:0000313" key="7">
    <source>
        <dbReference type="EMBL" id="CAI2385752.1"/>
    </source>
</evidence>
<feature type="region of interest" description="Disordered" evidence="5">
    <location>
        <begin position="659"/>
        <end position="696"/>
    </location>
</feature>
<evidence type="ECO:0000256" key="2">
    <source>
        <dbReference type="ARBA" id="ARBA00022771"/>
    </source>
</evidence>
<dbReference type="InterPro" id="IPR004181">
    <property type="entry name" value="Znf_MIZ"/>
</dbReference>